<gene>
    <name evidence="1" type="ORF">C2S53_017126</name>
</gene>
<organism evidence="1 2">
    <name type="scientific">Perilla frutescens var. hirtella</name>
    <name type="common">Perilla citriodora</name>
    <name type="synonym">Perilla setoyensis</name>
    <dbReference type="NCBI Taxonomy" id="608512"/>
    <lineage>
        <taxon>Eukaryota</taxon>
        <taxon>Viridiplantae</taxon>
        <taxon>Streptophyta</taxon>
        <taxon>Embryophyta</taxon>
        <taxon>Tracheophyta</taxon>
        <taxon>Spermatophyta</taxon>
        <taxon>Magnoliopsida</taxon>
        <taxon>eudicotyledons</taxon>
        <taxon>Gunneridae</taxon>
        <taxon>Pentapetalae</taxon>
        <taxon>asterids</taxon>
        <taxon>lamiids</taxon>
        <taxon>Lamiales</taxon>
        <taxon>Lamiaceae</taxon>
        <taxon>Nepetoideae</taxon>
        <taxon>Elsholtzieae</taxon>
        <taxon>Perilla</taxon>
    </lineage>
</organism>
<sequence>MSFSLPVVASSGIVESSVKKWCFTASRNRASTLVLLLPSFESALVLQSTAAAANRPRRAASFSAFSSCWCEMEGAWRLKLLLLVLQCCVFGDDET</sequence>
<proteinExistence type="predicted"/>
<dbReference type="EMBL" id="SDAM02000165">
    <property type="protein sequence ID" value="KAH6826599.1"/>
    <property type="molecule type" value="Genomic_DNA"/>
</dbReference>
<name>A0AAD4P4L8_PERFH</name>
<evidence type="ECO:0000313" key="2">
    <source>
        <dbReference type="Proteomes" id="UP001190926"/>
    </source>
</evidence>
<dbReference type="AlphaFoldDB" id="A0AAD4P4L8"/>
<dbReference type="Proteomes" id="UP001190926">
    <property type="component" value="Unassembled WGS sequence"/>
</dbReference>
<comment type="caution">
    <text evidence="1">The sequence shown here is derived from an EMBL/GenBank/DDBJ whole genome shotgun (WGS) entry which is preliminary data.</text>
</comment>
<keyword evidence="2" id="KW-1185">Reference proteome</keyword>
<protein>
    <submittedName>
        <fullName evidence="1">Uncharacterized protein</fullName>
    </submittedName>
</protein>
<accession>A0AAD4P4L8</accession>
<reference evidence="1 2" key="1">
    <citation type="journal article" date="2021" name="Nat. Commun.">
        <title>Incipient diploidization of the medicinal plant Perilla within 10,000 years.</title>
        <authorList>
            <person name="Zhang Y."/>
            <person name="Shen Q."/>
            <person name="Leng L."/>
            <person name="Zhang D."/>
            <person name="Chen S."/>
            <person name="Shi Y."/>
            <person name="Ning Z."/>
            <person name="Chen S."/>
        </authorList>
    </citation>
    <scope>NUCLEOTIDE SEQUENCE [LARGE SCALE GENOMIC DNA]</scope>
    <source>
        <strain evidence="2">cv. PC099</strain>
    </source>
</reference>
<evidence type="ECO:0000313" key="1">
    <source>
        <dbReference type="EMBL" id="KAH6826599.1"/>
    </source>
</evidence>